<reference evidence="2" key="1">
    <citation type="submission" date="2021-09" db="EMBL/GenBank/DDBJ databases">
        <authorList>
            <consortium name="Pathogen Informatics"/>
        </authorList>
    </citation>
    <scope>NUCLEOTIDE SEQUENCE</scope>
    <source>
        <strain evidence="2">PvW1</strain>
    </source>
</reference>
<feature type="domain" description="25S rRNA (uridine-N(3))-methyltransferase BMT5-like" evidence="1">
    <location>
        <begin position="195"/>
        <end position="368"/>
    </location>
</feature>
<evidence type="ECO:0000259" key="1">
    <source>
        <dbReference type="Pfam" id="PF10354"/>
    </source>
</evidence>
<dbReference type="GO" id="GO:0070042">
    <property type="term" value="F:rRNA (uridine-N3-)-methyltransferase activity"/>
    <property type="evidence" value="ECO:0007669"/>
    <property type="project" value="InterPro"/>
</dbReference>
<sequence length="435" mass="49361">MPITIPFVVHGGGAVPRKNGGQSHPLCLKSPQSLHFRISPPTVMGAPKMMSRFPPTCARGGRRKVLLPKAGKSHFSGAPHRVNKLQHLEKQPGIFEKLIHIGKYHIGKYHIGKETLHEGEEKDALRTKLTNKQSVNHYAESIKADYNRLKKELANGKEKYIKGRYQEYLFDCIQNNDHSNLIIADVIYEKEKKILCVGEGNLSFSTLLQRKLRQSQVVATSQESPNVLLKSCGGIFSKNLKMLESCGGIYVPEVHVEKIGEHFPHNTFDVIIFNFPFVLPSDEFIQTKWNLQREKLHSDRNIFLKYYKKAEYFLLNRIFYWLFKNGSFLLKESGFLHLRVNDRYLTCDFANTFSLSLVEKVDFSSSYFVYKSLGYVPSMMNACGNSSKGPPGWTKNVMFTPRGKVFRSFKMGHTSTLVFQKGVGVEAKVAVDSGG</sequence>
<comment type="caution">
    <text evidence="2">The sequence shown here is derived from an EMBL/GenBank/DDBJ whole genome shotgun (WGS) entry which is preliminary data.</text>
</comment>
<evidence type="ECO:0000313" key="2">
    <source>
        <dbReference type="EMBL" id="CAG9479884.1"/>
    </source>
</evidence>
<dbReference type="GO" id="GO:0070475">
    <property type="term" value="P:rRNA base methylation"/>
    <property type="evidence" value="ECO:0007669"/>
    <property type="project" value="InterPro"/>
</dbReference>
<dbReference type="VEuPathDB" id="PlasmoDB:PVPAM_050029200"/>
<organism evidence="2 3">
    <name type="scientific">Plasmodium vivax</name>
    <name type="common">malaria parasite P. vivax</name>
    <dbReference type="NCBI Taxonomy" id="5855"/>
    <lineage>
        <taxon>Eukaryota</taxon>
        <taxon>Sar</taxon>
        <taxon>Alveolata</taxon>
        <taxon>Apicomplexa</taxon>
        <taxon>Aconoidasida</taxon>
        <taxon>Haemosporida</taxon>
        <taxon>Plasmodiidae</taxon>
        <taxon>Plasmodium</taxon>
        <taxon>Plasmodium (Plasmodium)</taxon>
    </lineage>
</organism>
<protein>
    <submittedName>
        <fullName evidence="2">(malaria parasite P. vivax) hypothetical protein</fullName>
    </submittedName>
</protein>
<accession>A0A8S4HJ23</accession>
<dbReference type="Proteomes" id="UP000779233">
    <property type="component" value="Unassembled WGS sequence"/>
</dbReference>
<name>A0A8S4HJ23_PLAVI</name>
<dbReference type="AlphaFoldDB" id="A0A8S4HJ23"/>
<dbReference type="Pfam" id="PF10354">
    <property type="entry name" value="BMT5-like"/>
    <property type="match status" value="1"/>
</dbReference>
<dbReference type="InterPro" id="IPR019446">
    <property type="entry name" value="BMT5-like"/>
</dbReference>
<proteinExistence type="predicted"/>
<dbReference type="EMBL" id="CAJZCX010000010">
    <property type="protein sequence ID" value="CAG9479884.1"/>
    <property type="molecule type" value="Genomic_DNA"/>
</dbReference>
<gene>
    <name evidence="2" type="ORF">PVW1_050026800</name>
</gene>
<evidence type="ECO:0000313" key="3">
    <source>
        <dbReference type="Proteomes" id="UP000779233"/>
    </source>
</evidence>